<dbReference type="InterPro" id="IPR012349">
    <property type="entry name" value="Split_barrel_FMN-bd"/>
</dbReference>
<dbReference type="Gene3D" id="2.30.110.10">
    <property type="entry name" value="Electron Transport, Fmn-binding Protein, Chain A"/>
    <property type="match status" value="1"/>
</dbReference>
<name>A0A318HBB8_9MYCO</name>
<dbReference type="Pfam" id="PF04075">
    <property type="entry name" value="F420H2_quin_red"/>
    <property type="match status" value="1"/>
</dbReference>
<dbReference type="AlphaFoldDB" id="A0A318HBB8"/>
<dbReference type="EMBL" id="QJJU01000040">
    <property type="protein sequence ID" value="PXW99592.1"/>
    <property type="molecule type" value="Genomic_DNA"/>
</dbReference>
<evidence type="ECO:0000256" key="1">
    <source>
        <dbReference type="ARBA" id="ARBA00008710"/>
    </source>
</evidence>
<dbReference type="RefSeq" id="WP_110320000.1">
    <property type="nucleotide sequence ID" value="NZ_QJJU01000040.1"/>
</dbReference>
<comment type="similarity">
    <text evidence="1">Belongs to the F420H(2)-dependent quinone reductase family.</text>
</comment>
<protein>
    <submittedName>
        <fullName evidence="3">Deazaflavin-dependent oxidoreductase (Nitroreductase family)</fullName>
    </submittedName>
</protein>
<evidence type="ECO:0000256" key="2">
    <source>
        <dbReference type="ARBA" id="ARBA00049106"/>
    </source>
</evidence>
<dbReference type="GO" id="GO:0005886">
    <property type="term" value="C:plasma membrane"/>
    <property type="evidence" value="ECO:0007669"/>
    <property type="project" value="TreeGrafter"/>
</dbReference>
<dbReference type="GO" id="GO:0070967">
    <property type="term" value="F:coenzyme F420 binding"/>
    <property type="evidence" value="ECO:0007669"/>
    <property type="project" value="TreeGrafter"/>
</dbReference>
<evidence type="ECO:0000313" key="4">
    <source>
        <dbReference type="Proteomes" id="UP000247781"/>
    </source>
</evidence>
<dbReference type="OrthoDB" id="8225825at2"/>
<dbReference type="Proteomes" id="UP000247781">
    <property type="component" value="Unassembled WGS sequence"/>
</dbReference>
<dbReference type="NCBIfam" id="TIGR00026">
    <property type="entry name" value="hi_GC_TIGR00026"/>
    <property type="match status" value="1"/>
</dbReference>
<dbReference type="PANTHER" id="PTHR39428:SF1">
    <property type="entry name" value="F420H(2)-DEPENDENT QUINONE REDUCTASE RV1261C"/>
    <property type="match status" value="1"/>
</dbReference>
<dbReference type="InterPro" id="IPR004378">
    <property type="entry name" value="F420H2_quin_Rdtase"/>
</dbReference>
<accession>A0A318HBB8</accession>
<reference evidence="4" key="1">
    <citation type="submission" date="2018-05" db="EMBL/GenBank/DDBJ databases">
        <authorList>
            <person name="Deangelis K."/>
            <person name="Huntemann M."/>
            <person name="Clum A."/>
            <person name="Pillay M."/>
            <person name="Palaniappan K."/>
            <person name="Varghese N."/>
            <person name="Mikhailova N."/>
            <person name="Stamatis D."/>
            <person name="Reddy T."/>
            <person name="Daum C."/>
            <person name="Shapiro N."/>
            <person name="Ivanova N."/>
            <person name="Kyrpides N."/>
            <person name="Woyke T."/>
        </authorList>
    </citation>
    <scope>NUCLEOTIDE SEQUENCE [LARGE SCALE GENOMIC DNA]</scope>
    <source>
        <strain evidence="4">GAS496</strain>
    </source>
</reference>
<gene>
    <name evidence="3" type="ORF">C8E89_14015</name>
</gene>
<reference evidence="3 4" key="2">
    <citation type="submission" date="2018-06" db="EMBL/GenBank/DDBJ databases">
        <title>Sequencing of bacterial isolates from soil warming experiment in Harvard Forest, Massachusetts, USA.</title>
        <authorList>
            <person name="Deangelis K.PhD."/>
        </authorList>
    </citation>
    <scope>NUCLEOTIDE SEQUENCE [LARGE SCALE GENOMIC DNA]</scope>
    <source>
        <strain evidence="3 4">GAS496</strain>
    </source>
</reference>
<dbReference type="SUPFAM" id="SSF50475">
    <property type="entry name" value="FMN-binding split barrel"/>
    <property type="match status" value="1"/>
</dbReference>
<evidence type="ECO:0000313" key="3">
    <source>
        <dbReference type="EMBL" id="PXW99592.1"/>
    </source>
</evidence>
<proteinExistence type="inferred from homology"/>
<comment type="catalytic activity">
    <reaction evidence="2">
        <text>oxidized coenzyme F420-(gamma-L-Glu)(n) + a quinol + H(+) = reduced coenzyme F420-(gamma-L-Glu)(n) + a quinone</text>
        <dbReference type="Rhea" id="RHEA:39663"/>
        <dbReference type="Rhea" id="RHEA-COMP:12939"/>
        <dbReference type="Rhea" id="RHEA-COMP:14378"/>
        <dbReference type="ChEBI" id="CHEBI:15378"/>
        <dbReference type="ChEBI" id="CHEBI:24646"/>
        <dbReference type="ChEBI" id="CHEBI:132124"/>
        <dbReference type="ChEBI" id="CHEBI:133980"/>
        <dbReference type="ChEBI" id="CHEBI:139511"/>
    </reaction>
</comment>
<keyword evidence="4" id="KW-1185">Reference proteome</keyword>
<dbReference type="GO" id="GO:0016491">
    <property type="term" value="F:oxidoreductase activity"/>
    <property type="evidence" value="ECO:0007669"/>
    <property type="project" value="InterPro"/>
</dbReference>
<sequence>MPLRYVDPNKKRGPIYRANVRFGRTRAGLFLGRHFSPRVDPWVSGLTNGRGFGPVVNAPLITTGAKSGQPRQVFVAYFHDGRDPIVIASNYGGQKHPQWYYNLKAHPDCEFGGERFQATHVTDPDEYARLYGLAEKVFAGYTDYRARVGRQIPIFRLKPG</sequence>
<dbReference type="PANTHER" id="PTHR39428">
    <property type="entry name" value="F420H(2)-DEPENDENT QUINONE REDUCTASE RV1261C"/>
    <property type="match status" value="1"/>
</dbReference>
<comment type="caution">
    <text evidence="3">The sequence shown here is derived from an EMBL/GenBank/DDBJ whole genome shotgun (WGS) entry which is preliminary data.</text>
</comment>
<organism evidence="3 4">
    <name type="scientific">Mycolicibacterium moriokaense</name>
    <dbReference type="NCBI Taxonomy" id="39691"/>
    <lineage>
        <taxon>Bacteria</taxon>
        <taxon>Bacillati</taxon>
        <taxon>Actinomycetota</taxon>
        <taxon>Actinomycetes</taxon>
        <taxon>Mycobacteriales</taxon>
        <taxon>Mycobacteriaceae</taxon>
        <taxon>Mycolicibacterium</taxon>
    </lineage>
</organism>